<dbReference type="GO" id="GO:0015209">
    <property type="term" value="F:cytosine transmembrane transporter activity"/>
    <property type="evidence" value="ECO:0007669"/>
    <property type="project" value="InterPro"/>
</dbReference>
<feature type="transmembrane region" description="Helical" evidence="6">
    <location>
        <begin position="309"/>
        <end position="335"/>
    </location>
</feature>
<dbReference type="PANTHER" id="PTHR30569">
    <property type="entry name" value="CYTOSINE TRANSPORTER CODB"/>
    <property type="match status" value="1"/>
</dbReference>
<reference evidence="7 8" key="1">
    <citation type="submission" date="2020-08" db="EMBL/GenBank/DDBJ databases">
        <title>Description of novel Flavobacterium F-392 isolate.</title>
        <authorList>
            <person name="Saticioglu I.B."/>
            <person name="Duman M."/>
            <person name="Altun S."/>
        </authorList>
    </citation>
    <scope>NUCLEOTIDE SEQUENCE [LARGE SCALE GENOMIC DNA]</scope>
    <source>
        <strain evidence="7 8">F-392</strain>
    </source>
</reference>
<dbReference type="Proteomes" id="UP000641454">
    <property type="component" value="Unassembled WGS sequence"/>
</dbReference>
<comment type="similarity">
    <text evidence="2">Belongs to the purine-cytosine permease (2.A.39) family.</text>
</comment>
<proteinExistence type="inferred from homology"/>
<dbReference type="InterPro" id="IPR001248">
    <property type="entry name" value="Pur-cyt_permease"/>
</dbReference>
<feature type="transmembrane region" description="Helical" evidence="6">
    <location>
        <begin position="136"/>
        <end position="156"/>
    </location>
</feature>
<feature type="transmembrane region" description="Helical" evidence="6">
    <location>
        <begin position="341"/>
        <end position="358"/>
    </location>
</feature>
<name>A0A923SF21_9FLAO</name>
<keyword evidence="8" id="KW-1185">Reference proteome</keyword>
<evidence type="ECO:0000256" key="6">
    <source>
        <dbReference type="SAM" id="Phobius"/>
    </source>
</evidence>
<feature type="transmembrane region" description="Helical" evidence="6">
    <location>
        <begin position="56"/>
        <end position="77"/>
    </location>
</feature>
<feature type="transmembrane region" description="Helical" evidence="6">
    <location>
        <begin position="233"/>
        <end position="254"/>
    </location>
</feature>
<sequence>MQLQEQEDHDYTRTRVPENKTVSGFKIATVLASISLTLPVFYLGSQVSLSLGLAKASSVFMGVSFVLSLLCIVTGIIGNRARLSAYMLLHYSFGKKGVMVINALIAISLLGWYAVTLEVFGVAITDSLQSIFNVHFPTWAAIIIGSALMTSTAVFGFKSVERFSIIVIPIKLIFVFFVLYVTTQQSSLTTILSIPGNGSMSMRECISAIMGTSILAPILMPDCTRFARKDKDSIIAVLGIIIGFPLVLFAGGIPSLVTGEVDIMKIMTGIGLTIPALIIIIFLGAWTTNSVNLYDTQLTISTLFTKTKAIKLGIIASATGTVLALLGVTTYFISFLDFSNIFFPPVSAIFIAHYAFVSDRKFDIADFDKLPNFDYTAIFSWFIGSMVALLANYHFITITTVSFFDSFFVGFIIYVLLKKYWK</sequence>
<evidence type="ECO:0000256" key="2">
    <source>
        <dbReference type="ARBA" id="ARBA00008974"/>
    </source>
</evidence>
<dbReference type="RefSeq" id="WP_187017838.1">
    <property type="nucleotide sequence ID" value="NZ_JACRUK010000012.1"/>
</dbReference>
<comment type="caution">
    <text evidence="7">The sequence shown here is derived from an EMBL/GenBank/DDBJ whole genome shotgun (WGS) entry which is preliminary data.</text>
</comment>
<protein>
    <submittedName>
        <fullName evidence="7">Cytosine permease</fullName>
    </submittedName>
</protein>
<feature type="transmembrane region" description="Helical" evidence="6">
    <location>
        <begin position="163"/>
        <end position="181"/>
    </location>
</feature>
<evidence type="ECO:0000313" key="8">
    <source>
        <dbReference type="Proteomes" id="UP000641454"/>
    </source>
</evidence>
<keyword evidence="4 6" id="KW-1133">Transmembrane helix</keyword>
<feature type="transmembrane region" description="Helical" evidence="6">
    <location>
        <begin position="395"/>
        <end position="417"/>
    </location>
</feature>
<evidence type="ECO:0000256" key="4">
    <source>
        <dbReference type="ARBA" id="ARBA00022989"/>
    </source>
</evidence>
<evidence type="ECO:0000256" key="3">
    <source>
        <dbReference type="ARBA" id="ARBA00022692"/>
    </source>
</evidence>
<dbReference type="Pfam" id="PF02133">
    <property type="entry name" value="Transp_cyt_pur"/>
    <property type="match status" value="1"/>
</dbReference>
<dbReference type="PANTHER" id="PTHR30569:SF0">
    <property type="entry name" value="CYTOSINE PERMEASE"/>
    <property type="match status" value="1"/>
</dbReference>
<feature type="transmembrane region" description="Helical" evidence="6">
    <location>
        <begin position="98"/>
        <end position="124"/>
    </location>
</feature>
<gene>
    <name evidence="7" type="ORF">H8R25_06930</name>
</gene>
<keyword evidence="3 6" id="KW-0812">Transmembrane</keyword>
<dbReference type="GO" id="GO:0005886">
    <property type="term" value="C:plasma membrane"/>
    <property type="evidence" value="ECO:0007669"/>
    <property type="project" value="TreeGrafter"/>
</dbReference>
<evidence type="ECO:0000256" key="1">
    <source>
        <dbReference type="ARBA" id="ARBA00004141"/>
    </source>
</evidence>
<comment type="subcellular location">
    <subcellularLocation>
        <location evidence="1">Membrane</location>
        <topology evidence="1">Multi-pass membrane protein</topology>
    </subcellularLocation>
</comment>
<dbReference type="Gene3D" id="1.10.4160.10">
    <property type="entry name" value="Hydantoin permease"/>
    <property type="match status" value="1"/>
</dbReference>
<dbReference type="InterPro" id="IPR030191">
    <property type="entry name" value="CodB"/>
</dbReference>
<feature type="transmembrane region" description="Helical" evidence="6">
    <location>
        <begin position="370"/>
        <end position="389"/>
    </location>
</feature>
<keyword evidence="5 6" id="KW-0472">Membrane</keyword>
<dbReference type="EMBL" id="JACRUL010000012">
    <property type="protein sequence ID" value="MBC5844167.1"/>
    <property type="molecule type" value="Genomic_DNA"/>
</dbReference>
<evidence type="ECO:0000313" key="7">
    <source>
        <dbReference type="EMBL" id="MBC5844167.1"/>
    </source>
</evidence>
<feature type="transmembrane region" description="Helical" evidence="6">
    <location>
        <begin position="201"/>
        <end position="221"/>
    </location>
</feature>
<accession>A0A923SF21</accession>
<dbReference type="AlphaFoldDB" id="A0A923SF21"/>
<evidence type="ECO:0000256" key="5">
    <source>
        <dbReference type="ARBA" id="ARBA00023136"/>
    </source>
</evidence>
<feature type="transmembrane region" description="Helical" evidence="6">
    <location>
        <begin position="266"/>
        <end position="288"/>
    </location>
</feature>
<organism evidence="7 8">
    <name type="scientific">Flavobacterium muglaense</name>
    <dbReference type="NCBI Taxonomy" id="2764716"/>
    <lineage>
        <taxon>Bacteria</taxon>
        <taxon>Pseudomonadati</taxon>
        <taxon>Bacteroidota</taxon>
        <taxon>Flavobacteriia</taxon>
        <taxon>Flavobacteriales</taxon>
        <taxon>Flavobacteriaceae</taxon>
        <taxon>Flavobacterium</taxon>
    </lineage>
</organism>
<feature type="transmembrane region" description="Helical" evidence="6">
    <location>
        <begin position="21"/>
        <end position="44"/>
    </location>
</feature>